<evidence type="ECO:0000313" key="3">
    <source>
        <dbReference type="Proteomes" id="UP000249229"/>
    </source>
</evidence>
<feature type="transmembrane region" description="Helical" evidence="1">
    <location>
        <begin position="225"/>
        <end position="251"/>
    </location>
</feature>
<dbReference type="AlphaFoldDB" id="A0A2W5RCY3"/>
<feature type="transmembrane region" description="Helical" evidence="1">
    <location>
        <begin position="461"/>
        <end position="478"/>
    </location>
</feature>
<keyword evidence="1" id="KW-1133">Transmembrane helix</keyword>
<feature type="transmembrane region" description="Helical" evidence="1">
    <location>
        <begin position="191"/>
        <end position="219"/>
    </location>
</feature>
<dbReference type="Proteomes" id="UP000249229">
    <property type="component" value="Unassembled WGS sequence"/>
</dbReference>
<keyword evidence="1" id="KW-0812">Transmembrane</keyword>
<sequence>MPRQFLLLLLAPLLLWPAIVNGGAFFFPDTPTYVRGMDALAVRVLGRASDWTTRRTIHVARPAVDGRVPATVKALPGDREDAPVLTGRSPFYGALAYLGVLFGSFWWVIALQALAVIAVLIGVMRHAVDPARRRAFGLAVLAAVAVATLTPLPYFTALLMPDIFAGLAIVAAAALLAGWRRETRPGRIGWIAVAGYGALSHSATTLILSGMIGVAALLWALRRRIAPAAIGAVAVAALLGIAGDAAFAVAVRHMTGHPPIRPPFVTARLTADGVGTDYLRAHCGVEHWRLCRYRDRLPLHSDSFLWSADPRNGVFSTIPPADARALSAEQGRFMLAVLRERPLEALRSSSAAILAQLTRTGLEEFHYAPEEFPGFAAKMPDALVTDVRRTGAYRGAIPVALVVALTWPFVVAGLLLIGWAWRQPALRHQATLGLWMAFAWVVNNAVCGALSTPHDRYNMRVIWMLPLAAAIIVAAAVAQRRRVAARVRTLAVTG</sequence>
<gene>
    <name evidence="2" type="ORF">DI544_05980</name>
</gene>
<name>A0A2W5RCY3_9SPHN</name>
<organism evidence="2 3">
    <name type="scientific">Sphingomonas taxi</name>
    <dbReference type="NCBI Taxonomy" id="1549858"/>
    <lineage>
        <taxon>Bacteria</taxon>
        <taxon>Pseudomonadati</taxon>
        <taxon>Pseudomonadota</taxon>
        <taxon>Alphaproteobacteria</taxon>
        <taxon>Sphingomonadales</taxon>
        <taxon>Sphingomonadaceae</taxon>
        <taxon>Sphingomonas</taxon>
    </lineage>
</organism>
<evidence type="ECO:0000256" key="1">
    <source>
        <dbReference type="SAM" id="Phobius"/>
    </source>
</evidence>
<keyword evidence="1" id="KW-0472">Membrane</keyword>
<protein>
    <submittedName>
        <fullName evidence="2">Uncharacterized protein</fullName>
    </submittedName>
</protein>
<accession>A0A2W5RCY3</accession>
<comment type="caution">
    <text evidence="2">The sequence shown here is derived from an EMBL/GenBank/DDBJ whole genome shotgun (WGS) entry which is preliminary data.</text>
</comment>
<feature type="transmembrane region" description="Helical" evidence="1">
    <location>
        <begin position="163"/>
        <end position="179"/>
    </location>
</feature>
<proteinExistence type="predicted"/>
<dbReference type="EMBL" id="QFQI01000003">
    <property type="protein sequence ID" value="PZQ61120.1"/>
    <property type="molecule type" value="Genomic_DNA"/>
</dbReference>
<feature type="transmembrane region" description="Helical" evidence="1">
    <location>
        <begin position="94"/>
        <end position="123"/>
    </location>
</feature>
<reference evidence="2 3" key="1">
    <citation type="submission" date="2017-08" db="EMBL/GenBank/DDBJ databases">
        <title>Infants hospitalized years apart are colonized by the same room-sourced microbial strains.</title>
        <authorList>
            <person name="Brooks B."/>
            <person name="Olm M.R."/>
            <person name="Firek B.A."/>
            <person name="Baker R."/>
            <person name="Thomas B.C."/>
            <person name="Morowitz M.J."/>
            <person name="Banfield J.F."/>
        </authorList>
    </citation>
    <scope>NUCLEOTIDE SEQUENCE [LARGE SCALE GENOMIC DNA]</scope>
    <source>
        <strain evidence="2">S2_005_001_R1_22</strain>
    </source>
</reference>
<feature type="transmembrane region" description="Helical" evidence="1">
    <location>
        <begin position="135"/>
        <end position="157"/>
    </location>
</feature>
<feature type="transmembrane region" description="Helical" evidence="1">
    <location>
        <begin position="397"/>
        <end position="421"/>
    </location>
</feature>
<evidence type="ECO:0000313" key="2">
    <source>
        <dbReference type="EMBL" id="PZQ61120.1"/>
    </source>
</evidence>